<evidence type="ECO:0000256" key="12">
    <source>
        <dbReference type="HAMAP-Rule" id="MF_00138"/>
    </source>
</evidence>
<reference evidence="16" key="1">
    <citation type="journal article" date="2015" name="MBio">
        <title>Genome-Resolved Metagenomic Analysis Reveals Roles for Candidate Phyla and Other Microbial Community Members in Biogeochemical Transformations in Oil Reservoirs.</title>
        <authorList>
            <person name="Hu P."/>
            <person name="Tom L."/>
            <person name="Singh A."/>
            <person name="Thomas B.C."/>
            <person name="Baker B.J."/>
            <person name="Piceno Y.M."/>
            <person name="Andersen G.L."/>
            <person name="Banfield J.F."/>
        </authorList>
    </citation>
    <scope>NUCLEOTIDE SEQUENCE [LARGE SCALE GENOMIC DNA]</scope>
</reference>
<dbReference type="EMBL" id="LGGX01000017">
    <property type="protein sequence ID" value="KUK86506.1"/>
    <property type="molecule type" value="Genomic_DNA"/>
</dbReference>
<dbReference type="AlphaFoldDB" id="A0A101I0F5"/>
<dbReference type="PATRIC" id="fig|1635277.3.peg.668"/>
<dbReference type="Gene3D" id="3.30.1490.20">
    <property type="entry name" value="ATP-grasp fold, A domain"/>
    <property type="match status" value="1"/>
</dbReference>
<dbReference type="InterPro" id="IPR000115">
    <property type="entry name" value="PRibGlycinamide_synth"/>
</dbReference>
<dbReference type="InterPro" id="IPR037123">
    <property type="entry name" value="PRibGlycinamide_synth_C_sf"/>
</dbReference>
<gene>
    <name evidence="12" type="primary">purD</name>
    <name evidence="15" type="ORF">XE03_1456</name>
</gene>
<dbReference type="InterPro" id="IPR020561">
    <property type="entry name" value="PRibGlycinamid_synth_ATP-grasp"/>
</dbReference>
<keyword evidence="7 12" id="KW-0658">Purine biosynthesis</keyword>
<dbReference type="PANTHER" id="PTHR43472:SF1">
    <property type="entry name" value="PHOSPHORIBOSYLAMINE--GLYCINE LIGASE, CHLOROPLASTIC"/>
    <property type="match status" value="1"/>
</dbReference>
<keyword evidence="8 13" id="KW-0067">ATP-binding</keyword>
<evidence type="ECO:0000256" key="3">
    <source>
        <dbReference type="ARBA" id="ARBA00005174"/>
    </source>
</evidence>
<feature type="domain" description="ATP-grasp" evidence="14">
    <location>
        <begin position="109"/>
        <end position="315"/>
    </location>
</feature>
<dbReference type="PROSITE" id="PS00184">
    <property type="entry name" value="GARS"/>
    <property type="match status" value="1"/>
</dbReference>
<dbReference type="InterPro" id="IPR011761">
    <property type="entry name" value="ATP-grasp"/>
</dbReference>
<comment type="catalytic activity">
    <reaction evidence="12">
        <text>5-phospho-beta-D-ribosylamine + glycine + ATP = N(1)-(5-phospho-beta-D-ribosyl)glycinamide + ADP + phosphate + H(+)</text>
        <dbReference type="Rhea" id="RHEA:17453"/>
        <dbReference type="ChEBI" id="CHEBI:15378"/>
        <dbReference type="ChEBI" id="CHEBI:30616"/>
        <dbReference type="ChEBI" id="CHEBI:43474"/>
        <dbReference type="ChEBI" id="CHEBI:57305"/>
        <dbReference type="ChEBI" id="CHEBI:58681"/>
        <dbReference type="ChEBI" id="CHEBI:143788"/>
        <dbReference type="ChEBI" id="CHEBI:456216"/>
        <dbReference type="EC" id="6.3.4.13"/>
    </reaction>
</comment>
<organism evidence="15 16">
    <name type="scientific">candidate division TA06 bacterium 34_109</name>
    <dbReference type="NCBI Taxonomy" id="1635277"/>
    <lineage>
        <taxon>Bacteria</taxon>
        <taxon>Bacteria division TA06</taxon>
    </lineage>
</organism>
<evidence type="ECO:0000256" key="10">
    <source>
        <dbReference type="ARBA" id="ARBA00042242"/>
    </source>
</evidence>
<dbReference type="NCBIfam" id="TIGR00877">
    <property type="entry name" value="purD"/>
    <property type="match status" value="1"/>
</dbReference>
<evidence type="ECO:0000256" key="2">
    <source>
        <dbReference type="ARBA" id="ARBA00001946"/>
    </source>
</evidence>
<dbReference type="SMART" id="SM01210">
    <property type="entry name" value="GARS_C"/>
    <property type="match status" value="1"/>
</dbReference>
<comment type="similarity">
    <text evidence="9 12">Belongs to the GARS family.</text>
</comment>
<dbReference type="Pfam" id="PF02844">
    <property type="entry name" value="GARS_N"/>
    <property type="match status" value="1"/>
</dbReference>
<dbReference type="PROSITE" id="PS50975">
    <property type="entry name" value="ATP_GRASP"/>
    <property type="match status" value="1"/>
</dbReference>
<dbReference type="GO" id="GO:0046872">
    <property type="term" value="F:metal ion binding"/>
    <property type="evidence" value="ECO:0007669"/>
    <property type="project" value="InterPro"/>
</dbReference>
<dbReference type="GO" id="GO:0006189">
    <property type="term" value="P:'de novo' IMP biosynthetic process"/>
    <property type="evidence" value="ECO:0007669"/>
    <property type="project" value="UniProtKB-UniRule"/>
</dbReference>
<dbReference type="Proteomes" id="UP000053467">
    <property type="component" value="Unassembled WGS sequence"/>
</dbReference>
<evidence type="ECO:0000256" key="11">
    <source>
        <dbReference type="ARBA" id="ARBA00042864"/>
    </source>
</evidence>
<comment type="cofactor">
    <cofactor evidence="1">
        <name>Mn(2+)</name>
        <dbReference type="ChEBI" id="CHEBI:29035"/>
    </cofactor>
</comment>
<dbReference type="Pfam" id="PF02843">
    <property type="entry name" value="GARS_C"/>
    <property type="match status" value="1"/>
</dbReference>
<dbReference type="Gene3D" id="3.30.470.20">
    <property type="entry name" value="ATP-grasp fold, B domain"/>
    <property type="match status" value="1"/>
</dbReference>
<dbReference type="SMART" id="SM01209">
    <property type="entry name" value="GARS_A"/>
    <property type="match status" value="1"/>
</dbReference>
<dbReference type="HAMAP" id="MF_00138">
    <property type="entry name" value="GARS"/>
    <property type="match status" value="1"/>
</dbReference>
<evidence type="ECO:0000256" key="6">
    <source>
        <dbReference type="ARBA" id="ARBA00022741"/>
    </source>
</evidence>
<dbReference type="InterPro" id="IPR020559">
    <property type="entry name" value="PRibGlycinamide_synth_CS"/>
</dbReference>
<evidence type="ECO:0000256" key="8">
    <source>
        <dbReference type="ARBA" id="ARBA00022840"/>
    </source>
</evidence>
<dbReference type="SUPFAM" id="SSF51246">
    <property type="entry name" value="Rudiment single hybrid motif"/>
    <property type="match status" value="1"/>
</dbReference>
<dbReference type="Gene3D" id="3.90.600.10">
    <property type="entry name" value="Phosphoribosylglycinamide synthetase, C-terminal domain"/>
    <property type="match status" value="1"/>
</dbReference>
<keyword evidence="5 12" id="KW-0436">Ligase</keyword>
<evidence type="ECO:0000256" key="7">
    <source>
        <dbReference type="ARBA" id="ARBA00022755"/>
    </source>
</evidence>
<dbReference type="GO" id="GO:0005524">
    <property type="term" value="F:ATP binding"/>
    <property type="evidence" value="ECO:0007669"/>
    <property type="project" value="UniProtKB-UniRule"/>
</dbReference>
<dbReference type="InterPro" id="IPR011054">
    <property type="entry name" value="Rudment_hybrid_motif"/>
</dbReference>
<dbReference type="Gene3D" id="3.40.50.20">
    <property type="match status" value="1"/>
</dbReference>
<evidence type="ECO:0000256" key="13">
    <source>
        <dbReference type="PROSITE-ProRule" id="PRU00409"/>
    </source>
</evidence>
<sequence length="428" mass="48571">MKRNLFLLGNGGRESALCYKLNRDGALVYSYNPNPTIASYSIKSPEFSKDSFYSDLSKFVEEKDIRMVVIGPEKYLDEGATDFLESKGIKVFGPSKEAAKIETDKSFAKELMNRYNIPTARYEISESLEKSIELKRFFNFPFVMKVSGLASGKGALIIKNDDDFEKALDDIYRKNVFKDAAKRVVFEEFLYGDETSLFILTDGEKFLLLPPAQDHKKAFDNEKGPNTGGMGSYAPCNLLNKKLIDKSVEKIVEPILYALRKEEKTFKGLLYAGLMVNDGEIFVVEFNSRFGDPETQSIIPLIDSSLYDIMVEISNGDLKTQNLKINDLYSTTVVLAAEGYPLDYKKGIRFTIEENIFDQNTILFHASSKEISTNFFENTGGRILNLTSFDTSLEKSIKRVYSNIEKLKIEGTFYRHDIGKKGIQYEKI</sequence>
<dbReference type="InterPro" id="IPR020560">
    <property type="entry name" value="PRibGlycinamide_synth_C-dom"/>
</dbReference>
<keyword evidence="6 13" id="KW-0547">Nucleotide-binding</keyword>
<comment type="cofactor">
    <cofactor evidence="2">
        <name>Mg(2+)</name>
        <dbReference type="ChEBI" id="CHEBI:18420"/>
    </cofactor>
</comment>
<evidence type="ECO:0000256" key="9">
    <source>
        <dbReference type="ARBA" id="ARBA00038345"/>
    </source>
</evidence>
<dbReference type="GO" id="GO:0009113">
    <property type="term" value="P:purine nucleobase biosynthetic process"/>
    <property type="evidence" value="ECO:0007669"/>
    <property type="project" value="InterPro"/>
</dbReference>
<dbReference type="SUPFAM" id="SSF56059">
    <property type="entry name" value="Glutathione synthetase ATP-binding domain-like"/>
    <property type="match status" value="1"/>
</dbReference>
<evidence type="ECO:0000256" key="1">
    <source>
        <dbReference type="ARBA" id="ARBA00001936"/>
    </source>
</evidence>
<evidence type="ECO:0000256" key="5">
    <source>
        <dbReference type="ARBA" id="ARBA00022598"/>
    </source>
</evidence>
<dbReference type="PANTHER" id="PTHR43472">
    <property type="entry name" value="PHOSPHORIBOSYLAMINE--GLYCINE LIGASE"/>
    <property type="match status" value="1"/>
</dbReference>
<dbReference type="InterPro" id="IPR016185">
    <property type="entry name" value="PreATP-grasp_dom_sf"/>
</dbReference>
<dbReference type="SUPFAM" id="SSF52440">
    <property type="entry name" value="PreATP-grasp domain"/>
    <property type="match status" value="1"/>
</dbReference>
<comment type="pathway">
    <text evidence="3 12">Purine metabolism; IMP biosynthesis via de novo pathway; N(1)-(5-phospho-D-ribosyl)glycinamide from 5-phospho-alpha-D-ribose 1-diphosphate: step 2/2.</text>
</comment>
<dbReference type="GO" id="GO:0004637">
    <property type="term" value="F:phosphoribosylamine-glycine ligase activity"/>
    <property type="evidence" value="ECO:0007669"/>
    <property type="project" value="UniProtKB-UniRule"/>
</dbReference>
<name>A0A101I0F5_UNCT6</name>
<evidence type="ECO:0000259" key="14">
    <source>
        <dbReference type="PROSITE" id="PS50975"/>
    </source>
</evidence>
<evidence type="ECO:0000313" key="15">
    <source>
        <dbReference type="EMBL" id="KUK86506.1"/>
    </source>
</evidence>
<dbReference type="UniPathway" id="UPA00074">
    <property type="reaction ID" value="UER00125"/>
</dbReference>
<comment type="caution">
    <text evidence="15">The sequence shown here is derived from an EMBL/GenBank/DDBJ whole genome shotgun (WGS) entry which is preliminary data.</text>
</comment>
<dbReference type="InterPro" id="IPR013815">
    <property type="entry name" value="ATP_grasp_subdomain_1"/>
</dbReference>
<evidence type="ECO:0000256" key="4">
    <source>
        <dbReference type="ARBA" id="ARBA00013255"/>
    </source>
</evidence>
<proteinExistence type="inferred from homology"/>
<accession>A0A101I0F5</accession>
<protein>
    <recommendedName>
        <fullName evidence="4 12">Phosphoribosylamine--glycine ligase</fullName>
        <ecNumber evidence="4 12">6.3.4.13</ecNumber>
    </recommendedName>
    <alternativeName>
        <fullName evidence="12">GARS</fullName>
    </alternativeName>
    <alternativeName>
        <fullName evidence="10 12">Glycinamide ribonucleotide synthetase</fullName>
    </alternativeName>
    <alternativeName>
        <fullName evidence="11 12">Phosphoribosylglycinamide synthetase</fullName>
    </alternativeName>
</protein>
<dbReference type="InterPro" id="IPR020562">
    <property type="entry name" value="PRibGlycinamide_synth_N"/>
</dbReference>
<dbReference type="Pfam" id="PF01071">
    <property type="entry name" value="GARS_A"/>
    <property type="match status" value="1"/>
</dbReference>
<evidence type="ECO:0000313" key="16">
    <source>
        <dbReference type="Proteomes" id="UP000053467"/>
    </source>
</evidence>
<dbReference type="EC" id="6.3.4.13" evidence="4 12"/>